<evidence type="ECO:0000313" key="2">
    <source>
        <dbReference type="EMBL" id="RDY22928.1"/>
    </source>
</evidence>
<dbReference type="EMBL" id="NOJZ02000023">
    <property type="protein sequence ID" value="RDY22928.1"/>
    <property type="molecule type" value="Genomic_DNA"/>
</dbReference>
<keyword evidence="3" id="KW-1185">Reference proteome</keyword>
<dbReference type="InterPro" id="IPR010106">
    <property type="entry name" value="RpnA"/>
</dbReference>
<reference evidence="2 3" key="1">
    <citation type="journal article" date="2017" name="Genome Announc.">
        <title>Draft Genome Sequence of Romboutsia maritimum sp. nov. Strain CCRI-22766(T), Isolated from Coastal Estuarine Mud.</title>
        <authorList>
            <person name="Maheux A.F."/>
            <person name="Boudreau D.K."/>
            <person name="Berube E."/>
            <person name="Boissinot M."/>
            <person name="Raymond F."/>
            <person name="Brodeur S."/>
            <person name="Corbeil J."/>
            <person name="Brightwell G."/>
            <person name="Broda D."/>
            <person name="Omar R.F."/>
            <person name="Bergeron M.G."/>
        </authorList>
    </citation>
    <scope>NUCLEOTIDE SEQUENCE [LARGE SCALE GENOMIC DNA]</scope>
    <source>
        <strain evidence="2 3">CCRI-22766</strain>
    </source>
</reference>
<dbReference type="PANTHER" id="PTHR41317:SF1">
    <property type="entry name" value="PD-(D_E)XK NUCLEASE FAMILY TRANSPOSASE"/>
    <property type="match status" value="1"/>
</dbReference>
<name>A0A371IR31_9FIRM</name>
<evidence type="ECO:0000313" key="3">
    <source>
        <dbReference type="Proteomes" id="UP000243494"/>
    </source>
</evidence>
<comment type="caution">
    <text evidence="2">The sequence shown here is derived from an EMBL/GenBank/DDBJ whole genome shotgun (WGS) entry which is preliminary data.</text>
</comment>
<organism evidence="2 3">
    <name type="scientific">Romboutsia maritimum</name>
    <dbReference type="NCBI Taxonomy" id="2020948"/>
    <lineage>
        <taxon>Bacteria</taxon>
        <taxon>Bacillati</taxon>
        <taxon>Bacillota</taxon>
        <taxon>Clostridia</taxon>
        <taxon>Peptostreptococcales</taxon>
        <taxon>Peptostreptococcaceae</taxon>
        <taxon>Romboutsia</taxon>
    </lineage>
</organism>
<dbReference type="OrthoDB" id="2973070at2"/>
<gene>
    <name evidence="2" type="ORF">CHF27_010955</name>
</gene>
<proteinExistence type="predicted"/>
<dbReference type="NCBIfam" id="TIGR01784">
    <property type="entry name" value="T_den_put_tspse"/>
    <property type="match status" value="1"/>
</dbReference>
<dbReference type="AlphaFoldDB" id="A0A371IR31"/>
<keyword evidence="1" id="KW-0175">Coiled coil</keyword>
<feature type="coiled-coil region" evidence="1">
    <location>
        <begin position="208"/>
        <end position="235"/>
    </location>
</feature>
<sequence>MSYGLLSPKVDFVFKKIFGNEQHPNILISFLNAVLNQKDVITSVKILNTDIDKEHIDDKYSRLDIKATTNNKEHINIEIQVKNEYNMVKRSMYYWSKMYESQIIEGDDYDKLARTVCINILDFKCLKNDRFHNFYRLKEVETNEELTDIQELHFIELPKYKGVSEDEDISNMLEIWTTFIKNPESKVIEKLELSKEEIKDAKYELLRISSSSKERELYERRKESLLNKVSALKNAEEKGQRKKAMEIARNLLDILDNETISLKTGLSIEDIKKLRNDIN</sequence>
<dbReference type="Proteomes" id="UP000243494">
    <property type="component" value="Unassembled WGS sequence"/>
</dbReference>
<accession>A0A371IR31</accession>
<dbReference type="RefSeq" id="WP_095405291.1">
    <property type="nucleotide sequence ID" value="NZ_NOJZ02000023.1"/>
</dbReference>
<protein>
    <submittedName>
        <fullName evidence="2">Rpn family recombination-promoting nuclease/putative transposase</fullName>
    </submittedName>
</protein>
<dbReference type="PANTHER" id="PTHR41317">
    <property type="entry name" value="PD-(D_E)XK NUCLEASE FAMILY TRANSPOSASE"/>
    <property type="match status" value="1"/>
</dbReference>
<evidence type="ECO:0000256" key="1">
    <source>
        <dbReference type="SAM" id="Coils"/>
    </source>
</evidence>
<dbReference type="Pfam" id="PF12784">
    <property type="entry name" value="PDDEXK_2"/>
    <property type="match status" value="1"/>
</dbReference>